<dbReference type="GO" id="GO:0140359">
    <property type="term" value="F:ABC-type transporter activity"/>
    <property type="evidence" value="ECO:0007669"/>
    <property type="project" value="InterPro"/>
</dbReference>
<dbReference type="Gene3D" id="3.40.50.300">
    <property type="entry name" value="P-loop containing nucleotide triphosphate hydrolases"/>
    <property type="match status" value="3"/>
</dbReference>
<feature type="transmembrane region" description="Helical" evidence="11">
    <location>
        <begin position="794"/>
        <end position="820"/>
    </location>
</feature>
<keyword evidence="7" id="KW-0067">ATP-binding</keyword>
<dbReference type="InterPro" id="IPR044726">
    <property type="entry name" value="ABCC_6TM_D2"/>
</dbReference>
<dbReference type="FunFam" id="1.20.1560.10:FF:000013">
    <property type="entry name" value="ABC transporter C family member 2"/>
    <property type="match status" value="1"/>
</dbReference>
<dbReference type="SUPFAM" id="SSF90123">
    <property type="entry name" value="ABC transporter transmembrane region"/>
    <property type="match status" value="2"/>
</dbReference>
<dbReference type="PROSITE" id="PS50929">
    <property type="entry name" value="ABC_TM1F"/>
    <property type="match status" value="2"/>
</dbReference>
<keyword evidence="6" id="KW-0547">Nucleotide-binding</keyword>
<feature type="domain" description="ABC transmembrane type-1" evidence="13">
    <location>
        <begin position="73"/>
        <end position="353"/>
    </location>
</feature>
<evidence type="ECO:0000256" key="5">
    <source>
        <dbReference type="ARBA" id="ARBA00022737"/>
    </source>
</evidence>
<feature type="transmembrane region" description="Helical" evidence="11">
    <location>
        <begin position="31"/>
        <end position="50"/>
    </location>
</feature>
<keyword evidence="5" id="KW-0677">Repeat</keyword>
<dbReference type="SUPFAM" id="SSF52540">
    <property type="entry name" value="P-loop containing nucleoside triphosphate hydrolases"/>
    <property type="match status" value="2"/>
</dbReference>
<organism evidence="14 15">
    <name type="scientific">Heterostelium pallidum (strain ATCC 26659 / Pp 5 / PN500)</name>
    <name type="common">Cellular slime mold</name>
    <name type="synonym">Polysphondylium pallidum</name>
    <dbReference type="NCBI Taxonomy" id="670386"/>
    <lineage>
        <taxon>Eukaryota</taxon>
        <taxon>Amoebozoa</taxon>
        <taxon>Evosea</taxon>
        <taxon>Eumycetozoa</taxon>
        <taxon>Dictyostelia</taxon>
        <taxon>Acytosteliales</taxon>
        <taxon>Acytosteliaceae</taxon>
        <taxon>Heterostelium</taxon>
    </lineage>
</organism>
<accession>D3BMG9</accession>
<dbReference type="InterPro" id="IPR011527">
    <property type="entry name" value="ABC1_TM_dom"/>
</dbReference>
<proteinExistence type="inferred from homology"/>
<dbReference type="InterPro" id="IPR003439">
    <property type="entry name" value="ABC_transporter-like_ATP-bd"/>
</dbReference>
<feature type="transmembrane region" description="Helical" evidence="11">
    <location>
        <begin position="71"/>
        <end position="94"/>
    </location>
</feature>
<dbReference type="Pfam" id="PF00664">
    <property type="entry name" value="ABC_membrane"/>
    <property type="match status" value="2"/>
</dbReference>
<dbReference type="InterPro" id="IPR050173">
    <property type="entry name" value="ABC_transporter_C-like"/>
</dbReference>
<evidence type="ECO:0000259" key="12">
    <source>
        <dbReference type="PROSITE" id="PS50893"/>
    </source>
</evidence>
<evidence type="ECO:0000256" key="6">
    <source>
        <dbReference type="ARBA" id="ARBA00022741"/>
    </source>
</evidence>
<dbReference type="CDD" id="cd18579">
    <property type="entry name" value="ABC_6TM_ABCC_D1"/>
    <property type="match status" value="1"/>
</dbReference>
<dbReference type="CDD" id="cd18580">
    <property type="entry name" value="ABC_6TM_ABCC_D2"/>
    <property type="match status" value="1"/>
</dbReference>
<feature type="transmembrane region" description="Helical" evidence="11">
    <location>
        <begin position="324"/>
        <end position="341"/>
    </location>
</feature>
<comment type="subcellular location">
    <subcellularLocation>
        <location evidence="1">Membrane</location>
        <topology evidence="1">Multi-pass membrane protein</topology>
    </subcellularLocation>
</comment>
<keyword evidence="15" id="KW-1185">Reference proteome</keyword>
<keyword evidence="9 11" id="KW-0472">Membrane</keyword>
<dbReference type="CDD" id="cd03244">
    <property type="entry name" value="ABCC_MRP_domain2"/>
    <property type="match status" value="1"/>
</dbReference>
<feature type="transmembrane region" description="Helical" evidence="11">
    <location>
        <begin position="106"/>
        <end position="123"/>
    </location>
</feature>
<evidence type="ECO:0000256" key="1">
    <source>
        <dbReference type="ARBA" id="ARBA00004141"/>
    </source>
</evidence>
<dbReference type="STRING" id="670386.D3BMG9"/>
<feature type="transmembrane region" description="Helical" evidence="11">
    <location>
        <begin position="292"/>
        <end position="318"/>
    </location>
</feature>
<dbReference type="SMART" id="SM00382">
    <property type="entry name" value="AAA"/>
    <property type="match status" value="1"/>
</dbReference>
<dbReference type="Pfam" id="PF00005">
    <property type="entry name" value="ABC_tran"/>
    <property type="match status" value="2"/>
</dbReference>
<evidence type="ECO:0000256" key="2">
    <source>
        <dbReference type="ARBA" id="ARBA00009726"/>
    </source>
</evidence>
<protein>
    <submittedName>
        <fullName evidence="14">Uncharacterized protein</fullName>
    </submittedName>
</protein>
<reference evidence="14 15" key="1">
    <citation type="journal article" date="2011" name="Genome Res.">
        <title>Phylogeny-wide analysis of social amoeba genomes highlights ancient origins for complex intercellular communication.</title>
        <authorList>
            <person name="Heidel A.J."/>
            <person name="Lawal H.M."/>
            <person name="Felder M."/>
            <person name="Schilde C."/>
            <person name="Helps N.R."/>
            <person name="Tunggal B."/>
            <person name="Rivero F."/>
            <person name="John U."/>
            <person name="Schleicher M."/>
            <person name="Eichinger L."/>
            <person name="Platzer M."/>
            <person name="Noegel A.A."/>
            <person name="Schaap P."/>
            <person name="Gloeckner G."/>
        </authorList>
    </citation>
    <scope>NUCLEOTIDE SEQUENCE [LARGE SCALE GENOMIC DNA]</scope>
    <source>
        <strain evidence="15">ATCC 26659 / Pp 5 / PN500</strain>
    </source>
</reference>
<dbReference type="Gene3D" id="1.20.1560.10">
    <property type="entry name" value="ABC transporter type 1, transmembrane domain"/>
    <property type="match status" value="2"/>
</dbReference>
<dbReference type="FunFam" id="3.40.50.300:FF:000163">
    <property type="entry name" value="Multidrug resistance-associated protein member 4"/>
    <property type="match status" value="1"/>
</dbReference>
<comment type="caution">
    <text evidence="14">The sequence shown here is derived from an EMBL/GenBank/DDBJ whole genome shotgun (WGS) entry which is preliminary data.</text>
</comment>
<evidence type="ECO:0000313" key="14">
    <source>
        <dbReference type="EMBL" id="EFA77181.1"/>
    </source>
</evidence>
<dbReference type="PROSITE" id="PS00211">
    <property type="entry name" value="ABC_TRANSPORTER_1"/>
    <property type="match status" value="1"/>
</dbReference>
<dbReference type="OMA" id="KMKVACS"/>
<keyword evidence="4 11" id="KW-0812">Transmembrane</keyword>
<dbReference type="InterPro" id="IPR017871">
    <property type="entry name" value="ABC_transporter-like_CS"/>
</dbReference>
<dbReference type="AlphaFoldDB" id="D3BMG9"/>
<evidence type="ECO:0000256" key="8">
    <source>
        <dbReference type="ARBA" id="ARBA00022989"/>
    </source>
</evidence>
<feature type="transmembrane region" description="Helical" evidence="11">
    <location>
        <begin position="702"/>
        <end position="726"/>
    </location>
</feature>
<evidence type="ECO:0000256" key="4">
    <source>
        <dbReference type="ARBA" id="ARBA00022692"/>
    </source>
</evidence>
<evidence type="ECO:0000313" key="15">
    <source>
        <dbReference type="Proteomes" id="UP000001396"/>
    </source>
</evidence>
<evidence type="ECO:0000256" key="9">
    <source>
        <dbReference type="ARBA" id="ARBA00023136"/>
    </source>
</evidence>
<dbReference type="InterPro" id="IPR027417">
    <property type="entry name" value="P-loop_NTPase"/>
</dbReference>
<feature type="domain" description="ABC transporter" evidence="12">
    <location>
        <begin position="980"/>
        <end position="1207"/>
    </location>
</feature>
<evidence type="ECO:0000256" key="11">
    <source>
        <dbReference type="SAM" id="Phobius"/>
    </source>
</evidence>
<feature type="region of interest" description="Disordered" evidence="10">
    <location>
        <begin position="417"/>
        <end position="438"/>
    </location>
</feature>
<dbReference type="GeneID" id="31367856"/>
<feature type="transmembrane region" description="Helical" evidence="11">
    <location>
        <begin position="889"/>
        <end position="911"/>
    </location>
</feature>
<feature type="region of interest" description="Disordered" evidence="10">
    <location>
        <begin position="612"/>
        <end position="637"/>
    </location>
</feature>
<evidence type="ECO:0000256" key="7">
    <source>
        <dbReference type="ARBA" id="ARBA00022840"/>
    </source>
</evidence>
<dbReference type="InParanoid" id="D3BMG9"/>
<dbReference type="PANTHER" id="PTHR24223:SF456">
    <property type="entry name" value="MULTIDRUG RESISTANCE-ASSOCIATED PROTEIN LETHAL(2)03659"/>
    <property type="match status" value="1"/>
</dbReference>
<dbReference type="GO" id="GO:0030587">
    <property type="term" value="P:sorocarp development"/>
    <property type="evidence" value="ECO:0007669"/>
    <property type="project" value="UniProtKB-ARBA"/>
</dbReference>
<gene>
    <name evidence="14" type="ORF">PPL_12389</name>
</gene>
<name>D3BMG9_HETP5</name>
<feature type="domain" description="ABC transporter" evidence="12">
    <location>
        <begin position="429"/>
        <end position="649"/>
    </location>
</feature>
<feature type="transmembrane region" description="Helical" evidence="11">
    <location>
        <begin position="918"/>
        <end position="939"/>
    </location>
</feature>
<keyword evidence="8 11" id="KW-1133">Transmembrane helix</keyword>
<dbReference type="Proteomes" id="UP000001396">
    <property type="component" value="Unassembled WGS sequence"/>
</dbReference>
<comment type="similarity">
    <text evidence="2">Belongs to the ABC transporter superfamily. ABCC family. Conjugate transporter (TC 3.A.1.208) subfamily.</text>
</comment>
<dbReference type="InterPro" id="IPR036640">
    <property type="entry name" value="ABC1_TM_sf"/>
</dbReference>
<dbReference type="GO" id="GO:0005524">
    <property type="term" value="F:ATP binding"/>
    <property type="evidence" value="ECO:0007669"/>
    <property type="project" value="UniProtKB-KW"/>
</dbReference>
<evidence type="ECO:0000256" key="3">
    <source>
        <dbReference type="ARBA" id="ARBA00022448"/>
    </source>
</evidence>
<dbReference type="InterPro" id="IPR044746">
    <property type="entry name" value="ABCC_6TM_D1"/>
</dbReference>
<sequence>MSDTHKKIKDESTISKNKYKSKFLVNPEENASNFSILTYSFMTPLLAIGVKKPLDFEDIYPLKDKTLFGRSFFWALLFKLFGDLTSFVYPLMIYKMTNYVMDPSESIWNGLFYSTIMMISYIFNTICKTHCEYLTFIAGKRIESTLTNAVYKKSLLISHTGQKDKGRGNTLNLISMDVDSAEGVFQSFQNIISMPIQTIISLVLLFNLLSWSAFVGFGSLLVFVPLNFYTTKKQYAIDDEVMNKNDKRISKVSEAINSIRVLKFYGWINMMYDNIMQLRMEEVKEKKKQSALSAVLFLFWNLIPDFVTVSTFCAYALLGNSLDMPTILAALSIFFNLRYPLSMLPHLFSNMSMTMVSIKRLETFLMNEELEKPKTNLSGSTVYGDSDPDFESKNLAVSIQEATFQWSCVKVEDEENEKQEKSSFKNSEEDTESTQESTEEDLFVLKDINLDVSIGELAVVIGPVGSGKSSLLSSLLVGGCALQGNIAYVSQLPWIMNGTLRDNILFGKEYDQQKYQNILEICELVPDLNTLPKGDLSGIGEKGINLSGGQKQRNAILPMIPKKTVILVSHQMYPLEFSDKIVTMNNGVIENICKYEEMSRETWEVYQFQNQNAKNDEEEAEEDDEEDEDESDDESEEVFFQDERNIGKVSYKLYLDYFKQVGFGYLALSTLLGILSPFMSTYGNYWLTKWSEEWQQEDHSSLFYYLGIYFLLCILMSACVFGVSLVNSFCGLNASEKYHTRALTKVLNSPIQFFDQNLSGRIINRFSKDVSSMDSSIASNLGDARDSLFNSLSVIIVIAIASPIVLVLLIPIGIAFRYLYKWFLNNAREIERLRSLALSPVLTHYSETLTGQNIIRAFGAQKRFLGMMQQRKDLHSSCSLADVFISNWAYFRLEMICVLFIVGATLSATFLRGHVSDVLIGLALSYSISLSSDLNWAFLQLSFVETEMNSVERLQHYCNLKTEKIEGKKMSPSWPENGRIRFKNFSMRYRPELPPSLNDINLEIEAGSKVGICGRTGAGKSSLLLALFRLVEADSGHIEIDNENIDQVALQDLRSKMSIIPQDPVLFAGTLRYNLDPFDTATDEELWEVIERVHLSDKIKSLDCHVSEDGVNFSVGQRQLMCLARALIRKSKIIALDEATAAVDLETDAVIQKTIREEFKDSTVITIAHRLNTIIDYDKIVLMSEGRVKQVGKPSELIELVEEKSEI</sequence>
<feature type="domain" description="ABC transmembrane type-1" evidence="13">
    <location>
        <begin position="663"/>
        <end position="946"/>
    </location>
</feature>
<feature type="transmembrane region" description="Helical" evidence="11">
    <location>
        <begin position="662"/>
        <end position="682"/>
    </location>
</feature>
<dbReference type="InterPro" id="IPR003593">
    <property type="entry name" value="AAA+_ATPase"/>
</dbReference>
<feature type="compositionally biased region" description="Acidic residues" evidence="10">
    <location>
        <begin position="616"/>
        <end position="637"/>
    </location>
</feature>
<evidence type="ECO:0000259" key="13">
    <source>
        <dbReference type="PROSITE" id="PS50929"/>
    </source>
</evidence>
<feature type="compositionally biased region" description="Acidic residues" evidence="10">
    <location>
        <begin position="429"/>
        <end position="438"/>
    </location>
</feature>
<dbReference type="RefSeq" id="XP_020429310.1">
    <property type="nucleotide sequence ID" value="XM_020583123.1"/>
</dbReference>
<feature type="compositionally biased region" description="Basic and acidic residues" evidence="10">
    <location>
        <begin position="418"/>
        <end position="428"/>
    </location>
</feature>
<dbReference type="PANTHER" id="PTHR24223">
    <property type="entry name" value="ATP-BINDING CASSETTE SUB-FAMILY C"/>
    <property type="match status" value="1"/>
</dbReference>
<dbReference type="GO" id="GO:0016887">
    <property type="term" value="F:ATP hydrolysis activity"/>
    <property type="evidence" value="ECO:0007669"/>
    <property type="project" value="InterPro"/>
</dbReference>
<evidence type="ECO:0000256" key="10">
    <source>
        <dbReference type="SAM" id="MobiDB-lite"/>
    </source>
</evidence>
<keyword evidence="3" id="KW-0813">Transport</keyword>
<dbReference type="EMBL" id="ADBJ01000043">
    <property type="protein sequence ID" value="EFA77181.1"/>
    <property type="molecule type" value="Genomic_DNA"/>
</dbReference>
<feature type="transmembrane region" description="Helical" evidence="11">
    <location>
        <begin position="199"/>
        <end position="224"/>
    </location>
</feature>
<dbReference type="PROSITE" id="PS50893">
    <property type="entry name" value="ABC_TRANSPORTER_2"/>
    <property type="match status" value="2"/>
</dbReference>
<dbReference type="GO" id="GO:0016020">
    <property type="term" value="C:membrane"/>
    <property type="evidence" value="ECO:0007669"/>
    <property type="project" value="UniProtKB-SubCell"/>
</dbReference>